<protein>
    <recommendedName>
        <fullName evidence="1">Integrase catalytic domain-containing protein</fullName>
    </recommendedName>
</protein>
<proteinExistence type="predicted"/>
<name>A0A913Y0Z6_EXADI</name>
<dbReference type="OrthoDB" id="5982225at2759"/>
<dbReference type="PANTHER" id="PTHR37984:SF5">
    <property type="entry name" value="PROTEIN NYNRIN-LIKE"/>
    <property type="match status" value="1"/>
</dbReference>
<dbReference type="KEGG" id="epa:110250556"/>
<dbReference type="Pfam" id="PF00665">
    <property type="entry name" value="rve"/>
    <property type="match status" value="1"/>
</dbReference>
<organism evidence="2 3">
    <name type="scientific">Exaiptasia diaphana</name>
    <name type="common">Tropical sea anemone</name>
    <name type="synonym">Aiptasia pulchella</name>
    <dbReference type="NCBI Taxonomy" id="2652724"/>
    <lineage>
        <taxon>Eukaryota</taxon>
        <taxon>Metazoa</taxon>
        <taxon>Cnidaria</taxon>
        <taxon>Anthozoa</taxon>
        <taxon>Hexacorallia</taxon>
        <taxon>Actiniaria</taxon>
        <taxon>Aiptasiidae</taxon>
        <taxon>Exaiptasia</taxon>
    </lineage>
</organism>
<dbReference type="PROSITE" id="PS50994">
    <property type="entry name" value="INTEGRASE"/>
    <property type="match status" value="1"/>
</dbReference>
<dbReference type="GO" id="GO:0003676">
    <property type="term" value="F:nucleic acid binding"/>
    <property type="evidence" value="ECO:0007669"/>
    <property type="project" value="InterPro"/>
</dbReference>
<dbReference type="OMA" id="RKSNRNC"/>
<feature type="domain" description="Integrase catalytic" evidence="1">
    <location>
        <begin position="1"/>
        <end position="115"/>
    </location>
</feature>
<dbReference type="InterPro" id="IPR050951">
    <property type="entry name" value="Retrovirus_Pol_polyprotein"/>
</dbReference>
<reference evidence="2" key="1">
    <citation type="submission" date="2022-11" db="UniProtKB">
        <authorList>
            <consortium name="EnsemblMetazoa"/>
        </authorList>
    </citation>
    <scope>IDENTIFICATION</scope>
</reference>
<evidence type="ECO:0000313" key="3">
    <source>
        <dbReference type="Proteomes" id="UP000887567"/>
    </source>
</evidence>
<dbReference type="InterPro" id="IPR012337">
    <property type="entry name" value="RNaseH-like_sf"/>
</dbReference>
<dbReference type="Proteomes" id="UP000887567">
    <property type="component" value="Unplaced"/>
</dbReference>
<dbReference type="EnsemblMetazoa" id="XM_021057164.1">
    <property type="protein sequence ID" value="XP_020912823.1"/>
    <property type="gene ID" value="LOC110250556"/>
</dbReference>
<evidence type="ECO:0000259" key="1">
    <source>
        <dbReference type="PROSITE" id="PS50994"/>
    </source>
</evidence>
<dbReference type="AlphaFoldDB" id="A0A913Y0Z6"/>
<sequence length="215" mass="24609">MKNITAEETVKTLRTLFARMGIPEQVVSDNGPQFTSAEFKNFMNVNGIKHVMGATYHPSTNGLAERFVQSFKRAVKADQTNRELQYKLDRFLMAYRTAPHSTTGQSPAQLLLGRNLKTRLDLLKPNMRRRVNQKILMDVNKPMKVFREGQKVWVRNFLKGAKWCPGGIIKSLGPVLYQVSVNGMVWKRHVDQLRARVVDNVEEVVASFRTRNSSM</sequence>
<keyword evidence="3" id="KW-1185">Reference proteome</keyword>
<dbReference type="GO" id="GO:0015074">
    <property type="term" value="P:DNA integration"/>
    <property type="evidence" value="ECO:0007669"/>
    <property type="project" value="InterPro"/>
</dbReference>
<dbReference type="RefSeq" id="XP_020912823.1">
    <property type="nucleotide sequence ID" value="XM_021057164.1"/>
</dbReference>
<dbReference type="SUPFAM" id="SSF53098">
    <property type="entry name" value="Ribonuclease H-like"/>
    <property type="match status" value="1"/>
</dbReference>
<dbReference type="PANTHER" id="PTHR37984">
    <property type="entry name" value="PROTEIN CBG26694"/>
    <property type="match status" value="1"/>
</dbReference>
<evidence type="ECO:0000313" key="2">
    <source>
        <dbReference type="EnsemblMetazoa" id="XP_020912823.1"/>
    </source>
</evidence>
<dbReference type="InterPro" id="IPR001584">
    <property type="entry name" value="Integrase_cat-core"/>
</dbReference>
<dbReference type="Gene3D" id="3.30.420.10">
    <property type="entry name" value="Ribonuclease H-like superfamily/Ribonuclease H"/>
    <property type="match status" value="1"/>
</dbReference>
<accession>A0A913Y0Z6</accession>
<dbReference type="GeneID" id="110250556"/>
<dbReference type="InterPro" id="IPR036397">
    <property type="entry name" value="RNaseH_sf"/>
</dbReference>